<evidence type="ECO:0000256" key="1">
    <source>
        <dbReference type="SAM" id="Phobius"/>
    </source>
</evidence>
<protein>
    <submittedName>
        <fullName evidence="2">Uncharacterized protein</fullName>
    </submittedName>
</protein>
<comment type="caution">
    <text evidence="2">The sequence shown here is derived from an EMBL/GenBank/DDBJ whole genome shotgun (WGS) entry which is preliminary data.</text>
</comment>
<accession>A0A6N8U6B7</accession>
<dbReference type="RefSeq" id="WP_160657793.1">
    <property type="nucleotide sequence ID" value="NZ_JBHRWU010000001.1"/>
</dbReference>
<name>A0A6N8U6B7_9STAP</name>
<keyword evidence="1" id="KW-0812">Transmembrane</keyword>
<gene>
    <name evidence="2" type="ORF">GQ671_12445</name>
</gene>
<keyword evidence="1" id="KW-1133">Transmembrane helix</keyword>
<keyword evidence="1" id="KW-0472">Membrane</keyword>
<reference evidence="2 3" key="1">
    <citation type="submission" date="2019-12" db="EMBL/GenBank/DDBJ databases">
        <title>Salinicoccus cyprini sp. nov., isolated from gastro-intestinal tract of mirror carp, Cyprinus carpio var. specularis, collected from Gobind Sagar Reservoir, Himachal Pradesh, India.</title>
        <authorList>
            <person name="Talwar C."/>
            <person name="Singh A.K."/>
            <person name="Lal R."/>
            <person name="Negi R.K."/>
        </authorList>
    </citation>
    <scope>NUCLEOTIDE SEQUENCE [LARGE SCALE GENOMIC DNA]</scope>
    <source>
        <strain evidence="2 3">J-82</strain>
    </source>
</reference>
<evidence type="ECO:0000313" key="3">
    <source>
        <dbReference type="Proteomes" id="UP000436284"/>
    </source>
</evidence>
<sequence>MKGKQVFYLMVALILFSVSSFTIGDKVLGEERYIGFPFDWLGIIDGPEVKEAYTQFYGIGFIFDIIIFFLIVRLGDKLLTQLALR</sequence>
<evidence type="ECO:0000313" key="2">
    <source>
        <dbReference type="EMBL" id="MXQ52075.1"/>
    </source>
</evidence>
<dbReference type="Proteomes" id="UP000436284">
    <property type="component" value="Unassembled WGS sequence"/>
</dbReference>
<feature type="transmembrane region" description="Helical" evidence="1">
    <location>
        <begin position="56"/>
        <end position="75"/>
    </location>
</feature>
<organism evidence="2 3">
    <name type="scientific">Salinicoccus hispanicus</name>
    <dbReference type="NCBI Taxonomy" id="157225"/>
    <lineage>
        <taxon>Bacteria</taxon>
        <taxon>Bacillati</taxon>
        <taxon>Bacillota</taxon>
        <taxon>Bacilli</taxon>
        <taxon>Bacillales</taxon>
        <taxon>Staphylococcaceae</taxon>
        <taxon>Salinicoccus</taxon>
    </lineage>
</organism>
<dbReference type="AlphaFoldDB" id="A0A6N8U6B7"/>
<keyword evidence="3" id="KW-1185">Reference proteome</keyword>
<dbReference type="EMBL" id="WUUK01000005">
    <property type="protein sequence ID" value="MXQ52075.1"/>
    <property type="molecule type" value="Genomic_DNA"/>
</dbReference>
<proteinExistence type="predicted"/>